<proteinExistence type="predicted"/>
<name>A0AAW6NL09_ENTCL</name>
<dbReference type="EMBL" id="JARJGR010000828">
    <property type="protein sequence ID" value="MDF3637116.1"/>
    <property type="molecule type" value="Genomic_DNA"/>
</dbReference>
<comment type="caution">
    <text evidence="1">The sequence shown here is derived from an EMBL/GenBank/DDBJ whole genome shotgun (WGS) entry which is preliminary data.</text>
</comment>
<gene>
    <name evidence="1" type="ORF">P3S46_07865</name>
</gene>
<sequence>MKTVMIPCIVTALAILFAGGENLLWRTTDYYPSFLAGIRDVDNVTLLIPAAMKEICGNQLPVPELKQKRNGLYLRCGTPGIEGVWRIIVPDVRRTE</sequence>
<accession>A0AAW6NL09</accession>
<dbReference type="RefSeq" id="WP_276169496.1">
    <property type="nucleotide sequence ID" value="NZ_JARJGR010000828.1"/>
</dbReference>
<dbReference type="AlphaFoldDB" id="A0AAW6NL09"/>
<organism evidence="1 2">
    <name type="scientific">Enterobacter cloacae</name>
    <dbReference type="NCBI Taxonomy" id="550"/>
    <lineage>
        <taxon>Bacteria</taxon>
        <taxon>Pseudomonadati</taxon>
        <taxon>Pseudomonadota</taxon>
        <taxon>Gammaproteobacteria</taxon>
        <taxon>Enterobacterales</taxon>
        <taxon>Enterobacteriaceae</taxon>
        <taxon>Enterobacter</taxon>
        <taxon>Enterobacter cloacae complex</taxon>
    </lineage>
</organism>
<dbReference type="Proteomes" id="UP001215180">
    <property type="component" value="Unassembled WGS sequence"/>
</dbReference>
<protein>
    <submittedName>
        <fullName evidence="1">Uncharacterized protein</fullName>
    </submittedName>
</protein>
<evidence type="ECO:0000313" key="1">
    <source>
        <dbReference type="EMBL" id="MDF3637116.1"/>
    </source>
</evidence>
<reference evidence="1" key="1">
    <citation type="submission" date="2023-03" db="EMBL/GenBank/DDBJ databases">
        <title>A Study on Prevalence and Characterization of Enterobacter cloacae strains in China.</title>
        <authorList>
            <person name="Zheng Z."/>
        </authorList>
    </citation>
    <scope>NUCLEOTIDE SEQUENCE</scope>
    <source>
        <strain evidence="1">EC77</strain>
    </source>
</reference>
<evidence type="ECO:0000313" key="2">
    <source>
        <dbReference type="Proteomes" id="UP001215180"/>
    </source>
</evidence>